<evidence type="ECO:0000313" key="3">
    <source>
        <dbReference type="EMBL" id="KAK7048551.1"/>
    </source>
</evidence>
<keyword evidence="2" id="KW-0812">Transmembrane</keyword>
<dbReference type="Proteomes" id="UP001362999">
    <property type="component" value="Unassembled WGS sequence"/>
</dbReference>
<accession>A0AAW0DBR8</accession>
<feature type="compositionally biased region" description="Acidic residues" evidence="1">
    <location>
        <begin position="76"/>
        <end position="86"/>
    </location>
</feature>
<feature type="transmembrane region" description="Helical" evidence="2">
    <location>
        <begin position="319"/>
        <end position="341"/>
    </location>
</feature>
<feature type="compositionally biased region" description="Low complexity" evidence="1">
    <location>
        <begin position="23"/>
        <end position="36"/>
    </location>
</feature>
<feature type="region of interest" description="Disordered" evidence="1">
    <location>
        <begin position="1"/>
        <end position="238"/>
    </location>
</feature>
<evidence type="ECO:0000256" key="1">
    <source>
        <dbReference type="SAM" id="MobiDB-lite"/>
    </source>
</evidence>
<reference evidence="3 4" key="1">
    <citation type="journal article" date="2024" name="J Genomics">
        <title>Draft genome sequencing and assembly of Favolaschia claudopus CIRM-BRFM 2984 isolated from oak limbs.</title>
        <authorList>
            <person name="Navarro D."/>
            <person name="Drula E."/>
            <person name="Chaduli D."/>
            <person name="Cazenave R."/>
            <person name="Ahrendt S."/>
            <person name="Wang J."/>
            <person name="Lipzen A."/>
            <person name="Daum C."/>
            <person name="Barry K."/>
            <person name="Grigoriev I.V."/>
            <person name="Favel A."/>
            <person name="Rosso M.N."/>
            <person name="Martin F."/>
        </authorList>
    </citation>
    <scope>NUCLEOTIDE SEQUENCE [LARGE SCALE GENOMIC DNA]</scope>
    <source>
        <strain evidence="3 4">CIRM-BRFM 2984</strain>
    </source>
</reference>
<proteinExistence type="predicted"/>
<evidence type="ECO:0000256" key="2">
    <source>
        <dbReference type="SAM" id="Phobius"/>
    </source>
</evidence>
<name>A0AAW0DBR8_9AGAR</name>
<feature type="compositionally biased region" description="Low complexity" evidence="1">
    <location>
        <begin position="134"/>
        <end position="157"/>
    </location>
</feature>
<dbReference type="EMBL" id="JAWWNJ010000009">
    <property type="protein sequence ID" value="KAK7048551.1"/>
    <property type="molecule type" value="Genomic_DNA"/>
</dbReference>
<gene>
    <name evidence="3" type="ORF">R3P38DRAFT_2505657</name>
</gene>
<evidence type="ECO:0000313" key="4">
    <source>
        <dbReference type="Proteomes" id="UP001362999"/>
    </source>
</evidence>
<dbReference type="AlphaFoldDB" id="A0AAW0DBR8"/>
<keyword evidence="2" id="KW-0472">Membrane</keyword>
<keyword evidence="4" id="KW-1185">Reference proteome</keyword>
<comment type="caution">
    <text evidence="3">The sequence shown here is derived from an EMBL/GenBank/DDBJ whole genome shotgun (WGS) entry which is preliminary data.</text>
</comment>
<organism evidence="3 4">
    <name type="scientific">Favolaschia claudopus</name>
    <dbReference type="NCBI Taxonomy" id="2862362"/>
    <lineage>
        <taxon>Eukaryota</taxon>
        <taxon>Fungi</taxon>
        <taxon>Dikarya</taxon>
        <taxon>Basidiomycota</taxon>
        <taxon>Agaricomycotina</taxon>
        <taxon>Agaricomycetes</taxon>
        <taxon>Agaricomycetidae</taxon>
        <taxon>Agaricales</taxon>
        <taxon>Marasmiineae</taxon>
        <taxon>Mycenaceae</taxon>
        <taxon>Favolaschia</taxon>
    </lineage>
</organism>
<protein>
    <submittedName>
        <fullName evidence="3">Uncharacterized protein</fullName>
    </submittedName>
</protein>
<keyword evidence="2" id="KW-1133">Transmembrane helix</keyword>
<sequence length="424" mass="44779">MAPLAGRPPFATDEPDTFYQTSPQPRLRAPQQQPPANRTSAYDVYDNYLSPGESGQGNNRNSGVGALGMGFMNGNMDDDSDDDDEDDMRRARTSTAPSSPSKHAALAAATGVKPSPSKGAFVPERFETPPPQYNNQQRSPPQGSSSRNPPPQQQTSPAIAAPRPGYANAVPALNQSAHGAVARPPPAAAPHGRDQGGHPNLRIAPPAPGSPYGPGSPFGNGTPSPSGSPHPLQAPLTPITPVFARPQRSNTADSAVSFSDTKNLIMRGEGEETLIPRGRGQKGDQFWRRFSMVAKDPDEKKPSKWLTKSQDNASRRNRWVWVIGIILVIAAAGGIGIGVYLSEQGSEHYRPDAIGGSANQGTTKLPETTEGAGVKGAIGGTSTPHVSPTNTVARRDILAPQVTPLALHAARSRHKTARLEAELL</sequence>